<dbReference type="CDD" id="cd02976">
    <property type="entry name" value="NrdH"/>
    <property type="match status" value="1"/>
</dbReference>
<reference evidence="2" key="1">
    <citation type="journal article" date="2014" name="Int. J. Syst. Evol. Microbiol.">
        <title>Complete genome sequence of Corynebacterium casei LMG S-19264T (=DSM 44701T), isolated from a smear-ripened cheese.</title>
        <authorList>
            <consortium name="US DOE Joint Genome Institute (JGI-PGF)"/>
            <person name="Walter F."/>
            <person name="Albersmeier A."/>
            <person name="Kalinowski J."/>
            <person name="Ruckert C."/>
        </authorList>
    </citation>
    <scope>NUCLEOTIDE SEQUENCE</scope>
    <source>
        <strain evidence="2">JCM 3131</strain>
    </source>
</reference>
<reference evidence="2" key="2">
    <citation type="submission" date="2020-09" db="EMBL/GenBank/DDBJ databases">
        <authorList>
            <person name="Sun Q."/>
            <person name="Ohkuma M."/>
        </authorList>
    </citation>
    <scope>NUCLEOTIDE SEQUENCE</scope>
    <source>
        <strain evidence="2">JCM 3131</strain>
    </source>
</reference>
<dbReference type="Proteomes" id="UP000620156">
    <property type="component" value="Unassembled WGS sequence"/>
</dbReference>
<dbReference type="InterPro" id="IPR036249">
    <property type="entry name" value="Thioredoxin-like_sf"/>
</dbReference>
<organism evidence="2 3">
    <name type="scientific">Streptomyces ruber</name>
    <dbReference type="NCBI Taxonomy" id="83378"/>
    <lineage>
        <taxon>Bacteria</taxon>
        <taxon>Bacillati</taxon>
        <taxon>Actinomycetota</taxon>
        <taxon>Actinomycetes</taxon>
        <taxon>Kitasatosporales</taxon>
        <taxon>Streptomycetaceae</taxon>
        <taxon>Streptomyces</taxon>
    </lineage>
</organism>
<gene>
    <name evidence="2" type="ORF">GCM10010145_07870</name>
</gene>
<accession>A0A918EPG6</accession>
<protein>
    <recommendedName>
        <fullName evidence="1">Glutaredoxin domain-containing protein</fullName>
    </recommendedName>
</protein>
<evidence type="ECO:0000313" key="3">
    <source>
        <dbReference type="Proteomes" id="UP000620156"/>
    </source>
</evidence>
<dbReference type="InterPro" id="IPR002109">
    <property type="entry name" value="Glutaredoxin"/>
</dbReference>
<dbReference type="GO" id="GO:0009055">
    <property type="term" value="F:electron transfer activity"/>
    <property type="evidence" value="ECO:0007669"/>
    <property type="project" value="TreeGrafter"/>
</dbReference>
<dbReference type="PANTHER" id="PTHR34386:SF1">
    <property type="entry name" value="GLUTAREDOXIN-LIKE PROTEIN NRDH"/>
    <property type="match status" value="1"/>
</dbReference>
<keyword evidence="3" id="KW-1185">Reference proteome</keyword>
<dbReference type="InterPro" id="IPR017937">
    <property type="entry name" value="Thioredoxin_CS"/>
</dbReference>
<dbReference type="PROSITE" id="PS51354">
    <property type="entry name" value="GLUTAREDOXIN_2"/>
    <property type="match status" value="1"/>
</dbReference>
<dbReference type="Pfam" id="PF00462">
    <property type="entry name" value="Glutaredoxin"/>
    <property type="match status" value="1"/>
</dbReference>
<sequence length="151" mass="16223">MLLSPRHAARSPEADAHVVHRQGLAVVLMREAFPRAAGRVACGNGGPLAYVPFHSHDAFEPKEHLDMPGTVTMYSTTWCGYCRRLKGQLDREGIAYTEINIEQDPESAAFVEKANGGNQTVPTVQVVPADGGSEVVMTNPSLAQVKQALGV</sequence>
<dbReference type="EMBL" id="BMQK01000001">
    <property type="protein sequence ID" value="GGQ41813.1"/>
    <property type="molecule type" value="Genomic_DNA"/>
</dbReference>
<name>A0A918EPG6_9ACTN</name>
<feature type="domain" description="Glutaredoxin" evidence="1">
    <location>
        <begin position="71"/>
        <end position="125"/>
    </location>
</feature>
<dbReference type="NCBIfam" id="TIGR02200">
    <property type="entry name" value="GlrX_actino"/>
    <property type="match status" value="1"/>
</dbReference>
<evidence type="ECO:0000259" key="1">
    <source>
        <dbReference type="Pfam" id="PF00462"/>
    </source>
</evidence>
<dbReference type="Gene3D" id="3.40.30.10">
    <property type="entry name" value="Glutaredoxin"/>
    <property type="match status" value="1"/>
</dbReference>
<proteinExistence type="predicted"/>
<dbReference type="InterPro" id="IPR051548">
    <property type="entry name" value="Grx-like_ET"/>
</dbReference>
<dbReference type="PROSITE" id="PS00194">
    <property type="entry name" value="THIOREDOXIN_1"/>
    <property type="match status" value="1"/>
</dbReference>
<dbReference type="SUPFAM" id="SSF52833">
    <property type="entry name" value="Thioredoxin-like"/>
    <property type="match status" value="1"/>
</dbReference>
<dbReference type="PANTHER" id="PTHR34386">
    <property type="entry name" value="GLUTAREDOXIN"/>
    <property type="match status" value="1"/>
</dbReference>
<dbReference type="InterPro" id="IPR011915">
    <property type="entry name" value="GlrX_actino"/>
</dbReference>
<dbReference type="AlphaFoldDB" id="A0A918EPG6"/>
<dbReference type="GO" id="GO:0045454">
    <property type="term" value="P:cell redox homeostasis"/>
    <property type="evidence" value="ECO:0007669"/>
    <property type="project" value="TreeGrafter"/>
</dbReference>
<comment type="caution">
    <text evidence="2">The sequence shown here is derived from an EMBL/GenBank/DDBJ whole genome shotgun (WGS) entry which is preliminary data.</text>
</comment>
<evidence type="ECO:0000313" key="2">
    <source>
        <dbReference type="EMBL" id="GGQ41813.1"/>
    </source>
</evidence>